<evidence type="ECO:0000313" key="4">
    <source>
        <dbReference type="Proteomes" id="UP000178606"/>
    </source>
</evidence>
<dbReference type="Proteomes" id="UP000178606">
    <property type="component" value="Unassembled WGS sequence"/>
</dbReference>
<organism evidence="3 4">
    <name type="scientific">Handelsmanbacteria sp. (strain RIFCSPLOWO2_12_FULL_64_10)</name>
    <dbReference type="NCBI Taxonomy" id="1817868"/>
    <lineage>
        <taxon>Bacteria</taxon>
        <taxon>Candidatus Handelsmaniibacteriota</taxon>
    </lineage>
</organism>
<dbReference type="PROSITE" id="PS51257">
    <property type="entry name" value="PROKAR_LIPOPROTEIN"/>
    <property type="match status" value="1"/>
</dbReference>
<proteinExistence type="predicted"/>
<feature type="signal peptide" evidence="2">
    <location>
        <begin position="1"/>
        <end position="27"/>
    </location>
</feature>
<evidence type="ECO:0000256" key="2">
    <source>
        <dbReference type="SAM" id="SignalP"/>
    </source>
</evidence>
<comment type="caution">
    <text evidence="3">The sequence shown here is derived from an EMBL/GenBank/DDBJ whole genome shotgun (WGS) entry which is preliminary data.</text>
</comment>
<keyword evidence="2" id="KW-0732">Signal</keyword>
<dbReference type="AlphaFoldDB" id="A0A1F6CW92"/>
<evidence type="ECO:0000256" key="1">
    <source>
        <dbReference type="SAM" id="MobiDB-lite"/>
    </source>
</evidence>
<gene>
    <name evidence="3" type="ORF">A3F84_25275</name>
</gene>
<accession>A0A1F6CW92</accession>
<dbReference type="EMBL" id="MFKF01000126">
    <property type="protein sequence ID" value="OGG53142.1"/>
    <property type="molecule type" value="Genomic_DNA"/>
</dbReference>
<protein>
    <submittedName>
        <fullName evidence="3">Uncharacterized protein</fullName>
    </submittedName>
</protein>
<feature type="region of interest" description="Disordered" evidence="1">
    <location>
        <begin position="684"/>
        <end position="705"/>
    </location>
</feature>
<reference evidence="3 4" key="1">
    <citation type="journal article" date="2016" name="Nat. Commun.">
        <title>Thousands of microbial genomes shed light on interconnected biogeochemical processes in an aquifer system.</title>
        <authorList>
            <person name="Anantharaman K."/>
            <person name="Brown C.T."/>
            <person name="Hug L.A."/>
            <person name="Sharon I."/>
            <person name="Castelle C.J."/>
            <person name="Probst A.J."/>
            <person name="Thomas B.C."/>
            <person name="Singh A."/>
            <person name="Wilkins M.J."/>
            <person name="Karaoz U."/>
            <person name="Brodie E.L."/>
            <person name="Williams K.H."/>
            <person name="Hubbard S.S."/>
            <person name="Banfield J.F."/>
        </authorList>
    </citation>
    <scope>NUCLEOTIDE SEQUENCE [LARGE SCALE GENOMIC DNA]</scope>
    <source>
        <strain evidence="4">RIFCSPLOWO2_12_FULL_64_10</strain>
    </source>
</reference>
<evidence type="ECO:0000313" key="3">
    <source>
        <dbReference type="EMBL" id="OGG53142.1"/>
    </source>
</evidence>
<feature type="chain" id="PRO_5009523660" evidence="2">
    <location>
        <begin position="28"/>
        <end position="823"/>
    </location>
</feature>
<name>A0A1F6CW92_HANXR</name>
<sequence length="823" mass="91750">MDMRRVNVFLGLAAACVLLAVVGVAQAQYNPDTVPLASNSRALIQNSWNNMGISGCNQDWVRGAMRNDFPANGVTGPGYYGIVLSQFSSNQKSQHYNSYRVSGGEGIWIVTPDGKMSITGPRMTSWVKDYVRAIPYDPKGAPEEKWGVSNIMGSLSPSLNDIALSNYFPGVGITDIGSLYANQMKGDLTAPALIGNYRLHGYIVDPKLPEETVIARWTNTKQGITTTRRVYNWSNPDFDKFYLMDLTFTNSGDFNGDGKEDNPGQTKTLDGVYFAFENAEVPGAMENLEAYGWDFWVNDVTNFLGPDDITLYTDASNYAGAFKGLGLKTSISRDSDHPLSFWDDTGGPFYKARVPTAYDILQTEGQLRAPSTYGFAPIAYRNAGASHTFNYLDKGKYVDPVGDQPFAVKWWKVRSKSDFDDLYPENASEAQLRTFMFTPGIMDNPNEANPDDRKMYIYAQVYGPYTLQPGESAKLIFAVAAGHPSQLKPDSKQGMGVMDIVAWDRSEDPVTTKQNEMKTLGEKALLENIQLARFAYEANLQVPAAPTNTYIPGDWLTASPDAHQQISWIDAADRAVNPYYNEADVLGYRVYRSTWFNWGPWELRDVIEKGKAGQSVTGKWTYADSKYTYEDLESAAGFEYHFSVRPYAKGHAAWTSGNKSLADIPVARVRSNVTKGYESGWGASTARTYDGDNRRPFQPPTPEGDRLERKVTVVPNPYFVDGKHQYPNSKMLRFVNLPQKCKIYIFSESGDRIETLQQNETIIYDVFGNAVPKTAGKKGERNFSQVAWNLSGDIMTGIYYFVVVNEMPGYEGKTQRGAFVVIK</sequence>